<feature type="transmembrane region" description="Helical" evidence="1">
    <location>
        <begin position="226"/>
        <end position="244"/>
    </location>
</feature>
<keyword evidence="1" id="KW-1133">Transmembrane helix</keyword>
<keyword evidence="1" id="KW-0812">Transmembrane</keyword>
<dbReference type="Pfam" id="PF20176">
    <property type="entry name" value="DUF6541"/>
    <property type="match status" value="1"/>
</dbReference>
<name>A0ABW0EHQ4_9PSEU</name>
<dbReference type="EMBL" id="JBHSKF010000001">
    <property type="protein sequence ID" value="MFC5285798.1"/>
    <property type="molecule type" value="Genomic_DNA"/>
</dbReference>
<proteinExistence type="predicted"/>
<gene>
    <name evidence="2" type="ORF">ACFPM7_01930</name>
</gene>
<sequence length="671" mass="71676">MTWWQTVPAFALTAAIVFLPGYLVLRCWAVTGLVAVGVAAPVSIGVLAAAAIVAPWVGVGFGPLVLVVPALVLAAAGLLVRKARPKVMGIEGRVRRSPRSRWTLLAHLGALVIPFSLITVNLVRMIGSPENISQTYDNVFHLNAIRYILDTGSGSTLTLGGMYSDGARVSTYPAAWHDLVALVAQLSGLSIPVAVNVVTVAIGALIWPVSAIFLVTRVTGTRPVPVLFAGALSSVFGAFPYLMAEFGILYPYYLSLAVLPVGIGLIAMITGVGERNGTPRWLAGLALIAVTPAIALSHPSTFLALLLFAVPIFVVSVVRYRRILAGRRGAGRYWLLICTLVVYLVIGVAVWIRVRPSVEASGWSTVQSIPQAIGEVLAGGLLGQGPSWVVLVLTVVAAALAIRRQFSQWVLGVYVIAAGLFIVVSALNYPGVRHFVTGVWYNDPNRLAALVPVIAVVVCAISANWLFLRTRDALTQRYPRLAELKFTREATPAAAGVAFVVALLMALVGQYSSVNYAVAQGRPDYQPNPASNAPLLAPDERALLERLDQHVPAGEKIIGYAWTGTAFAYALGGRRTLTPHLAEESVPPEVTELMNNLDMIDRDPQVCALVDRLDAHYVLDFPGRVLWENDTFYPGLATIAANPRAVEVDRQGAAVLYRLTGCGGEPSTPGR</sequence>
<feature type="transmembrane region" description="Helical" evidence="1">
    <location>
        <begin position="447"/>
        <end position="468"/>
    </location>
</feature>
<feature type="transmembrane region" description="Helical" evidence="1">
    <location>
        <begin position="281"/>
        <end position="296"/>
    </location>
</feature>
<keyword evidence="1" id="KW-0472">Membrane</keyword>
<feature type="transmembrane region" description="Helical" evidence="1">
    <location>
        <begin position="193"/>
        <end position="214"/>
    </location>
</feature>
<keyword evidence="3" id="KW-1185">Reference proteome</keyword>
<feature type="transmembrane region" description="Helical" evidence="1">
    <location>
        <begin position="102"/>
        <end position="123"/>
    </location>
</feature>
<organism evidence="2 3">
    <name type="scientific">Actinokineospora guangxiensis</name>
    <dbReference type="NCBI Taxonomy" id="1490288"/>
    <lineage>
        <taxon>Bacteria</taxon>
        <taxon>Bacillati</taxon>
        <taxon>Actinomycetota</taxon>
        <taxon>Actinomycetes</taxon>
        <taxon>Pseudonocardiales</taxon>
        <taxon>Pseudonocardiaceae</taxon>
        <taxon>Actinokineospora</taxon>
    </lineage>
</organism>
<feature type="transmembrane region" description="Helical" evidence="1">
    <location>
        <begin position="60"/>
        <end position="81"/>
    </location>
</feature>
<accession>A0ABW0EHQ4</accession>
<feature type="transmembrane region" description="Helical" evidence="1">
    <location>
        <begin position="250"/>
        <end position="269"/>
    </location>
</feature>
<evidence type="ECO:0000313" key="2">
    <source>
        <dbReference type="EMBL" id="MFC5285798.1"/>
    </source>
</evidence>
<evidence type="ECO:0000313" key="3">
    <source>
        <dbReference type="Proteomes" id="UP001596157"/>
    </source>
</evidence>
<dbReference type="RefSeq" id="WP_378243070.1">
    <property type="nucleotide sequence ID" value="NZ_JBHSKF010000001.1"/>
</dbReference>
<dbReference type="Proteomes" id="UP001596157">
    <property type="component" value="Unassembled WGS sequence"/>
</dbReference>
<feature type="transmembrane region" description="Helical" evidence="1">
    <location>
        <begin position="489"/>
        <end position="508"/>
    </location>
</feature>
<feature type="transmembrane region" description="Helical" evidence="1">
    <location>
        <begin position="6"/>
        <end position="25"/>
    </location>
</feature>
<evidence type="ECO:0000256" key="1">
    <source>
        <dbReference type="SAM" id="Phobius"/>
    </source>
</evidence>
<feature type="transmembrane region" description="Helical" evidence="1">
    <location>
        <begin position="409"/>
        <end position="427"/>
    </location>
</feature>
<dbReference type="InterPro" id="IPR046671">
    <property type="entry name" value="DUF6541"/>
</dbReference>
<feature type="transmembrane region" description="Helical" evidence="1">
    <location>
        <begin position="385"/>
        <end position="402"/>
    </location>
</feature>
<feature type="transmembrane region" description="Helical" evidence="1">
    <location>
        <begin position="333"/>
        <end position="354"/>
    </location>
</feature>
<reference evidence="3" key="1">
    <citation type="journal article" date="2019" name="Int. J. Syst. Evol. Microbiol.">
        <title>The Global Catalogue of Microorganisms (GCM) 10K type strain sequencing project: providing services to taxonomists for standard genome sequencing and annotation.</title>
        <authorList>
            <consortium name="The Broad Institute Genomics Platform"/>
            <consortium name="The Broad Institute Genome Sequencing Center for Infectious Disease"/>
            <person name="Wu L."/>
            <person name="Ma J."/>
        </authorList>
    </citation>
    <scope>NUCLEOTIDE SEQUENCE [LARGE SCALE GENOMIC DNA]</scope>
    <source>
        <strain evidence="3">CCUG 59778</strain>
    </source>
</reference>
<feature type="transmembrane region" description="Helical" evidence="1">
    <location>
        <begin position="32"/>
        <end position="54"/>
    </location>
</feature>
<feature type="transmembrane region" description="Helical" evidence="1">
    <location>
        <begin position="302"/>
        <end position="321"/>
    </location>
</feature>
<comment type="caution">
    <text evidence="2">The sequence shown here is derived from an EMBL/GenBank/DDBJ whole genome shotgun (WGS) entry which is preliminary data.</text>
</comment>
<protein>
    <submittedName>
        <fullName evidence="2">DUF6541 family protein</fullName>
    </submittedName>
</protein>